<name>A0ABR3KMR0_TRISP</name>
<evidence type="ECO:0000313" key="3">
    <source>
        <dbReference type="Proteomes" id="UP001558632"/>
    </source>
</evidence>
<comment type="caution">
    <text evidence="2">The sequence shown here is derived from an EMBL/GenBank/DDBJ whole genome shotgun (WGS) entry which is preliminary data.</text>
</comment>
<evidence type="ECO:0000256" key="1">
    <source>
        <dbReference type="SAM" id="Phobius"/>
    </source>
</evidence>
<feature type="transmembrane region" description="Helical" evidence="1">
    <location>
        <begin position="51"/>
        <end position="69"/>
    </location>
</feature>
<dbReference type="EMBL" id="JBEUSY010000254">
    <property type="protein sequence ID" value="KAL1240605.1"/>
    <property type="molecule type" value="Genomic_DNA"/>
</dbReference>
<proteinExistence type="predicted"/>
<organism evidence="2 3">
    <name type="scientific">Trichinella spiralis</name>
    <name type="common">Trichina worm</name>
    <dbReference type="NCBI Taxonomy" id="6334"/>
    <lineage>
        <taxon>Eukaryota</taxon>
        <taxon>Metazoa</taxon>
        <taxon>Ecdysozoa</taxon>
        <taxon>Nematoda</taxon>
        <taxon>Enoplea</taxon>
        <taxon>Dorylaimia</taxon>
        <taxon>Trichinellida</taxon>
        <taxon>Trichinellidae</taxon>
        <taxon>Trichinella</taxon>
    </lineage>
</organism>
<accession>A0ABR3KMR0</accession>
<sequence>MSRWSRGFGIVGILLGEKHFLNIRNPVYGIFFYITLILLKLTKKRRWTRKLICYMPSFIRCVLFAFLYMW</sequence>
<dbReference type="Proteomes" id="UP001558632">
    <property type="component" value="Unassembled WGS sequence"/>
</dbReference>
<keyword evidence="3" id="KW-1185">Reference proteome</keyword>
<keyword evidence="1" id="KW-1133">Transmembrane helix</keyword>
<keyword evidence="1" id="KW-0472">Membrane</keyword>
<keyword evidence="1" id="KW-0812">Transmembrane</keyword>
<reference evidence="2 3" key="1">
    <citation type="submission" date="2024-07" db="EMBL/GenBank/DDBJ databases">
        <title>Enhanced genomic and transcriptomic resources for Trichinella pseudospiralis and T. spiralis underpin the discovery of pronounced molecular differences between stages and species.</title>
        <authorList>
            <person name="Pasi K.K."/>
            <person name="La Rosa G."/>
            <person name="Gomez-Morales M.A."/>
            <person name="Tosini F."/>
            <person name="Sumanam S."/>
            <person name="Young N.D."/>
            <person name="Chang B.C."/>
            <person name="Robin G.B."/>
        </authorList>
    </citation>
    <scope>NUCLEOTIDE SEQUENCE [LARGE SCALE GENOMIC DNA]</scope>
    <source>
        <strain evidence="2">ISS534</strain>
    </source>
</reference>
<protein>
    <submittedName>
        <fullName evidence="2">Vitamin K epoxide reductase complex subunit 1-like protein</fullName>
    </submittedName>
</protein>
<evidence type="ECO:0000313" key="2">
    <source>
        <dbReference type="EMBL" id="KAL1240605.1"/>
    </source>
</evidence>
<feature type="transmembrane region" description="Helical" evidence="1">
    <location>
        <begin position="20"/>
        <end position="39"/>
    </location>
</feature>
<gene>
    <name evidence="2" type="ORF">TSPI_02377</name>
</gene>